<dbReference type="KEGG" id="bpm:BURPS1710b_3620"/>
<name>Q3JN68_BURP1</name>
<proteinExistence type="predicted"/>
<evidence type="ECO:0000313" key="4">
    <source>
        <dbReference type="Proteomes" id="UP000002700"/>
    </source>
</evidence>
<sequence length="400" mass="44788">MPLGASVCAEVCACRRFARSARRTIDPAMSDSTRPSRFAHVDAMRAVAVLFVMWTHYAELFDKLAGSQHGLDALQRSVNFGRIGVVIFFCISGMLIPTSLRGAPAEGTRRFVVRRFFRLYPAFWLSLPLGYLVYWLLFGQRMDASGLLANVTMIPTAFGRDPVMGHYWTLETELYFYVLCVLLFRIGALHRMRDLCAVCAGLCVLFVVTSALKIVPASALGQYKGMLYHLAIMFWGACFRQAYEAPSKTFEWMRGRRPITYRAATIALALLIVSISLLMAAANWRHGDFVHLSASFGYVLGMAIFVVLATVLKIRLRLFAWLGEISYSIYLLHGIPLYLLLWACERYGITDLPLGFYMALPVLPAIALSWASHRLCEAPFVRFAHALTPKRRAAAAAAKV</sequence>
<dbReference type="HOGENOM" id="CLU_005679_2_0_4"/>
<feature type="transmembrane region" description="Helical" evidence="1">
    <location>
        <begin position="174"/>
        <end position="190"/>
    </location>
</feature>
<accession>Q3JN68</accession>
<gene>
    <name evidence="3" type="ordered locus">BURPS1710b_3620</name>
</gene>
<feature type="transmembrane region" description="Helical" evidence="1">
    <location>
        <begin position="77"/>
        <end position="96"/>
    </location>
</feature>
<dbReference type="AlphaFoldDB" id="Q3JN68"/>
<dbReference type="GO" id="GO:0000271">
    <property type="term" value="P:polysaccharide biosynthetic process"/>
    <property type="evidence" value="ECO:0007669"/>
    <property type="project" value="TreeGrafter"/>
</dbReference>
<dbReference type="Pfam" id="PF01757">
    <property type="entry name" value="Acyl_transf_3"/>
    <property type="match status" value="1"/>
</dbReference>
<dbReference type="InterPro" id="IPR002656">
    <property type="entry name" value="Acyl_transf_3_dom"/>
</dbReference>
<keyword evidence="1" id="KW-0812">Transmembrane</keyword>
<dbReference type="EnsemblBacteria" id="ABA47462">
    <property type="protein sequence ID" value="ABA47462"/>
    <property type="gene ID" value="BURPS1710b_3620"/>
</dbReference>
<evidence type="ECO:0000259" key="2">
    <source>
        <dbReference type="Pfam" id="PF01757"/>
    </source>
</evidence>
<feature type="transmembrane region" description="Helical" evidence="1">
    <location>
        <begin position="226"/>
        <end position="243"/>
    </location>
</feature>
<evidence type="ECO:0000313" key="3">
    <source>
        <dbReference type="EMBL" id="ABA47462.1"/>
    </source>
</evidence>
<feature type="transmembrane region" description="Helical" evidence="1">
    <location>
        <begin position="263"/>
        <end position="284"/>
    </location>
</feature>
<keyword evidence="3" id="KW-0012">Acyltransferase</keyword>
<protein>
    <submittedName>
        <fullName evidence="3">Acyltransferase family protein</fullName>
    </submittedName>
</protein>
<dbReference type="EMBL" id="CP000124">
    <property type="protein sequence ID" value="ABA47462.1"/>
    <property type="molecule type" value="Genomic_DNA"/>
</dbReference>
<evidence type="ECO:0000256" key="1">
    <source>
        <dbReference type="SAM" id="Phobius"/>
    </source>
</evidence>
<dbReference type="GO" id="GO:0016020">
    <property type="term" value="C:membrane"/>
    <property type="evidence" value="ECO:0007669"/>
    <property type="project" value="TreeGrafter"/>
</dbReference>
<feature type="transmembrane region" description="Helical" evidence="1">
    <location>
        <begin position="354"/>
        <end position="372"/>
    </location>
</feature>
<dbReference type="GO" id="GO:0016747">
    <property type="term" value="F:acyltransferase activity, transferring groups other than amino-acyl groups"/>
    <property type="evidence" value="ECO:0007669"/>
    <property type="project" value="InterPro"/>
</dbReference>
<feature type="domain" description="Acyltransferase 3" evidence="2">
    <location>
        <begin position="41"/>
        <end position="351"/>
    </location>
</feature>
<keyword evidence="3" id="KW-0808">Transferase</keyword>
<dbReference type="PANTHER" id="PTHR23028">
    <property type="entry name" value="ACETYLTRANSFERASE"/>
    <property type="match status" value="1"/>
</dbReference>
<organism evidence="3 4">
    <name type="scientific">Burkholderia pseudomallei (strain 1710b)</name>
    <dbReference type="NCBI Taxonomy" id="320372"/>
    <lineage>
        <taxon>Bacteria</taxon>
        <taxon>Pseudomonadati</taxon>
        <taxon>Pseudomonadota</taxon>
        <taxon>Betaproteobacteria</taxon>
        <taxon>Burkholderiales</taxon>
        <taxon>Burkholderiaceae</taxon>
        <taxon>Burkholderia</taxon>
        <taxon>pseudomallei group</taxon>
    </lineage>
</organism>
<feature type="transmembrane region" description="Helical" evidence="1">
    <location>
        <begin position="117"/>
        <end position="137"/>
    </location>
</feature>
<feature type="transmembrane region" description="Helical" evidence="1">
    <location>
        <begin position="319"/>
        <end position="342"/>
    </location>
</feature>
<feature type="transmembrane region" description="Helical" evidence="1">
    <location>
        <begin position="195"/>
        <end position="214"/>
    </location>
</feature>
<dbReference type="PANTHER" id="PTHR23028:SF53">
    <property type="entry name" value="ACYL_TRANSF_3 DOMAIN-CONTAINING PROTEIN"/>
    <property type="match status" value="1"/>
</dbReference>
<dbReference type="InterPro" id="IPR050879">
    <property type="entry name" value="Acyltransferase_3"/>
</dbReference>
<keyword evidence="1" id="KW-0472">Membrane</keyword>
<feature type="transmembrane region" description="Helical" evidence="1">
    <location>
        <begin position="290"/>
        <end position="312"/>
    </location>
</feature>
<keyword evidence="1" id="KW-1133">Transmembrane helix</keyword>
<reference evidence="3 4" key="1">
    <citation type="submission" date="2005-09" db="EMBL/GenBank/DDBJ databases">
        <authorList>
            <person name="Woods D.E."/>
            <person name="Nierman W.C."/>
        </authorList>
    </citation>
    <scope>NUCLEOTIDE SEQUENCE [LARGE SCALE GENOMIC DNA]</scope>
    <source>
        <strain evidence="3 4">1710b</strain>
    </source>
</reference>
<dbReference type="Proteomes" id="UP000002700">
    <property type="component" value="Chromosome I"/>
</dbReference>